<accession>A0A518EKC9</accession>
<evidence type="ECO:0008006" key="3">
    <source>
        <dbReference type="Google" id="ProtNLM"/>
    </source>
</evidence>
<evidence type="ECO:0000313" key="2">
    <source>
        <dbReference type="Proteomes" id="UP000320390"/>
    </source>
</evidence>
<organism evidence="1 2">
    <name type="scientific">Saltatorellus ferox</name>
    <dbReference type="NCBI Taxonomy" id="2528018"/>
    <lineage>
        <taxon>Bacteria</taxon>
        <taxon>Pseudomonadati</taxon>
        <taxon>Planctomycetota</taxon>
        <taxon>Planctomycetia</taxon>
        <taxon>Planctomycetia incertae sedis</taxon>
        <taxon>Saltatorellus</taxon>
    </lineage>
</organism>
<sequence length="609" mass="63024">MLSLLALAILPQTTWFVDSSALPPGDGTLAAPYTRIDHAVAQPGTLDGDTLRVLAGVYSDERIQLGAKGLNLLGDGAPGAIVLTGSSAGSILTADATTSPMKLTNLTFRGGRGEFSAAHGGTAGGAIRAMEASLTLEDCLFEDCTADFGGAIAADASGGDPPRMILRDTEFREDCVAAIDGGAIHHRNGVLQVFDSVVHGHALGGRGGAIFFESEPPISNPFMNLQRSVIEGTAYGDGGAIFTSRSNPNIVDCTVEGRCLGNGRGGCLYTGSVHFPGYRDSTFRGGRAVWGGAIYGAGLRIYGCTFEDNATWSPLGPELGGGGAVYALGVALIEESIFRGNRATHHPRASGGAFFGSGSVDRCTFVDNDATFAGAAMFCYEPGTGLPHLRRSIVLRAQGSTTPPFNAGTIARNNIIEGGYAAYPNNLDADPLFWGASDFHLLPGSPAIATSPGGMDKGAFPFDPSWCGEGCDGPIGLVSCTAMPGSLGVPAEISAIGSTDVAVDRVVLTLAQIPTFAPALLLASQSPDFVPNAGGSSGSLCLGGQILRFPVEGLFYGGQTIVYRPVLSEFPMGTAVQAGQSWFFQFWFRETNSSGPTSNFSPALYVPFQ</sequence>
<dbReference type="Proteomes" id="UP000320390">
    <property type="component" value="Chromosome"/>
</dbReference>
<dbReference type="PANTHER" id="PTHR11319">
    <property type="entry name" value="G PROTEIN-COUPLED RECEPTOR-RELATED"/>
    <property type="match status" value="1"/>
</dbReference>
<evidence type="ECO:0000313" key="1">
    <source>
        <dbReference type="EMBL" id="QDV04549.1"/>
    </source>
</evidence>
<dbReference type="Gene3D" id="2.160.20.10">
    <property type="entry name" value="Single-stranded right-handed beta-helix, Pectin lyase-like"/>
    <property type="match status" value="1"/>
</dbReference>
<dbReference type="InterPro" id="IPR012334">
    <property type="entry name" value="Pectin_lyas_fold"/>
</dbReference>
<keyword evidence="2" id="KW-1185">Reference proteome</keyword>
<reference evidence="1 2" key="1">
    <citation type="submission" date="2019-02" db="EMBL/GenBank/DDBJ databases">
        <title>Deep-cultivation of Planctomycetes and their phenomic and genomic characterization uncovers novel biology.</title>
        <authorList>
            <person name="Wiegand S."/>
            <person name="Jogler M."/>
            <person name="Boedeker C."/>
            <person name="Pinto D."/>
            <person name="Vollmers J."/>
            <person name="Rivas-Marin E."/>
            <person name="Kohn T."/>
            <person name="Peeters S.H."/>
            <person name="Heuer A."/>
            <person name="Rast P."/>
            <person name="Oberbeckmann S."/>
            <person name="Bunk B."/>
            <person name="Jeske O."/>
            <person name="Meyerdierks A."/>
            <person name="Storesund J.E."/>
            <person name="Kallscheuer N."/>
            <person name="Luecker S."/>
            <person name="Lage O.M."/>
            <person name="Pohl T."/>
            <person name="Merkel B.J."/>
            <person name="Hornburger P."/>
            <person name="Mueller R.-W."/>
            <person name="Bruemmer F."/>
            <person name="Labrenz M."/>
            <person name="Spormann A.M."/>
            <person name="Op den Camp H."/>
            <person name="Overmann J."/>
            <person name="Amann R."/>
            <person name="Jetten M.S.M."/>
            <person name="Mascher T."/>
            <person name="Medema M.H."/>
            <person name="Devos D.P."/>
            <person name="Kaster A.-K."/>
            <person name="Ovreas L."/>
            <person name="Rohde M."/>
            <person name="Galperin M.Y."/>
            <person name="Jogler C."/>
        </authorList>
    </citation>
    <scope>NUCLEOTIDE SEQUENCE [LARGE SCALE GENOMIC DNA]</scope>
    <source>
        <strain evidence="1 2">Poly30</strain>
    </source>
</reference>
<dbReference type="OrthoDB" id="272910at2"/>
<protein>
    <recommendedName>
        <fullName evidence="3">Right handed beta helix domain-containing protein</fullName>
    </recommendedName>
</protein>
<dbReference type="RefSeq" id="WP_145194007.1">
    <property type="nucleotide sequence ID" value="NZ_CP036434.1"/>
</dbReference>
<dbReference type="SUPFAM" id="SSF51126">
    <property type="entry name" value="Pectin lyase-like"/>
    <property type="match status" value="1"/>
</dbReference>
<dbReference type="InterPro" id="IPR011050">
    <property type="entry name" value="Pectin_lyase_fold/virulence"/>
</dbReference>
<gene>
    <name evidence="1" type="ORF">Poly30_00400</name>
</gene>
<dbReference type="EMBL" id="CP036434">
    <property type="protein sequence ID" value="QDV04549.1"/>
    <property type="molecule type" value="Genomic_DNA"/>
</dbReference>
<dbReference type="PANTHER" id="PTHR11319:SF35">
    <property type="entry name" value="OUTER MEMBRANE PROTEIN PMPC-RELATED"/>
    <property type="match status" value="1"/>
</dbReference>
<proteinExistence type="predicted"/>
<name>A0A518EKC9_9BACT</name>
<dbReference type="AlphaFoldDB" id="A0A518EKC9"/>